<feature type="transmembrane region" description="Helical" evidence="6">
    <location>
        <begin position="386"/>
        <end position="405"/>
    </location>
</feature>
<dbReference type="GO" id="GO:0005886">
    <property type="term" value="C:plasma membrane"/>
    <property type="evidence" value="ECO:0007669"/>
    <property type="project" value="TreeGrafter"/>
</dbReference>
<dbReference type="PANTHER" id="PTHR30618">
    <property type="entry name" value="NCS1 FAMILY PURINE/PYRIMIDINE TRANSPORTER"/>
    <property type="match status" value="1"/>
</dbReference>
<keyword evidence="5 6" id="KW-0472">Membrane</keyword>
<feature type="transmembrane region" description="Helical" evidence="6">
    <location>
        <begin position="122"/>
        <end position="144"/>
    </location>
</feature>
<feature type="transmembrane region" description="Helical" evidence="6">
    <location>
        <begin position="354"/>
        <end position="374"/>
    </location>
</feature>
<feature type="transmembrane region" description="Helical" evidence="6">
    <location>
        <begin position="317"/>
        <end position="342"/>
    </location>
</feature>
<evidence type="ECO:0000313" key="8">
    <source>
        <dbReference type="Proteomes" id="UP001208888"/>
    </source>
</evidence>
<dbReference type="GO" id="GO:0015205">
    <property type="term" value="F:nucleobase transmembrane transporter activity"/>
    <property type="evidence" value="ECO:0007669"/>
    <property type="project" value="TreeGrafter"/>
</dbReference>
<feature type="transmembrane region" description="Helical" evidence="6">
    <location>
        <begin position="42"/>
        <end position="64"/>
    </location>
</feature>
<dbReference type="RefSeq" id="WP_028724112.1">
    <property type="nucleotide sequence ID" value="NZ_JANFVX010000001.1"/>
</dbReference>
<feature type="transmembrane region" description="Helical" evidence="6">
    <location>
        <begin position="193"/>
        <end position="211"/>
    </location>
</feature>
<feature type="transmembrane region" description="Helical" evidence="6">
    <location>
        <begin position="71"/>
        <end position="90"/>
    </location>
</feature>
<feature type="transmembrane region" description="Helical" evidence="6">
    <location>
        <begin position="164"/>
        <end position="181"/>
    </location>
</feature>
<reference evidence="7" key="1">
    <citation type="submission" date="2022-06" db="EMBL/GenBank/DDBJ databases">
        <title>Dynamics of rice microbiomes reveals core vertical transmitted seed endophytes.</title>
        <authorList>
            <person name="Liao K."/>
            <person name="Zhang X."/>
        </authorList>
    </citation>
    <scope>NUCLEOTIDE SEQUENCE</scope>
    <source>
        <strain evidence="7">JT1-17</strain>
    </source>
</reference>
<feature type="transmembrane region" description="Helical" evidence="6">
    <location>
        <begin position="234"/>
        <end position="254"/>
    </location>
</feature>
<feature type="transmembrane region" description="Helical" evidence="6">
    <location>
        <begin position="275"/>
        <end position="297"/>
    </location>
</feature>
<comment type="similarity">
    <text evidence="2">Belongs to the purine-cytosine permease (2.A.39) family.</text>
</comment>
<evidence type="ECO:0000256" key="1">
    <source>
        <dbReference type="ARBA" id="ARBA00004141"/>
    </source>
</evidence>
<comment type="caution">
    <text evidence="7">The sequence shown here is derived from an EMBL/GenBank/DDBJ whole genome shotgun (WGS) entry which is preliminary data.</text>
</comment>
<evidence type="ECO:0000256" key="4">
    <source>
        <dbReference type="ARBA" id="ARBA00022989"/>
    </source>
</evidence>
<organism evidence="7 8">
    <name type="scientific">Pantoea ananas</name>
    <name type="common">Erwinia uredovora</name>
    <dbReference type="NCBI Taxonomy" id="553"/>
    <lineage>
        <taxon>Bacteria</taxon>
        <taxon>Pseudomonadati</taxon>
        <taxon>Pseudomonadota</taxon>
        <taxon>Gammaproteobacteria</taxon>
        <taxon>Enterobacterales</taxon>
        <taxon>Erwiniaceae</taxon>
        <taxon>Pantoea</taxon>
    </lineage>
</organism>
<dbReference type="EMBL" id="JANFVX010000001">
    <property type="protein sequence ID" value="MCW0342501.1"/>
    <property type="molecule type" value="Genomic_DNA"/>
</dbReference>
<dbReference type="CDD" id="cd11555">
    <property type="entry name" value="SLC-NCS1sbd_u1"/>
    <property type="match status" value="1"/>
</dbReference>
<evidence type="ECO:0000256" key="2">
    <source>
        <dbReference type="ARBA" id="ARBA00008974"/>
    </source>
</evidence>
<evidence type="ECO:0000256" key="3">
    <source>
        <dbReference type="ARBA" id="ARBA00022692"/>
    </source>
</evidence>
<dbReference type="Gene3D" id="1.10.4160.10">
    <property type="entry name" value="Hydantoin permease"/>
    <property type="match status" value="1"/>
</dbReference>
<dbReference type="InterPro" id="IPR045225">
    <property type="entry name" value="Uracil/uridine/allantoin_perm"/>
</dbReference>
<sequence length="499" mass="54384">MPNHSTVGSTSASEAGKAYSPKLCNEDLAPTRHQNWSWYNIFSFWMSDVHSMGGYVVAASFFTLGLASWQVLLCLLAGICIVQLCANLVAKPSQMAGVPYAVICRQAFGVFGANIPAVIRGLIAFAWYGIQTWLAANALMLVLLKFYPSLESLTHSHWLGLSQLGWYCFGVMWVLQAMVFWHGMSAIKRFIDIAGPAVYVVMLALAGWIVYKTGFDGISFTLASKSLSAGEQTWQMITATALVVSYFSGPLLNFGDFSRYGKSMGEIRRGNRWGLPFNFLLFSIVTVVIVSGTQSLFGKMITDPIETVSMVGSDLAVAIGLLTMITATIGINIVANFVSPAFDFSNCSPQKISFRTGGMIAAVGSVLLTPWNLFQSPELIHYTLDVLGSFIGPLFGILLADFYLIKGGRISVNDLFDATPQGRYWYRGGFNPKAIIALLPSVAICLVISFIPSLHQVANFSWFIGVALAASCYWLVAREKQVAENEVTIPSGAVVMQKE</sequence>
<dbReference type="Proteomes" id="UP001208888">
    <property type="component" value="Unassembled WGS sequence"/>
</dbReference>
<keyword evidence="4 6" id="KW-1133">Transmembrane helix</keyword>
<dbReference type="InterPro" id="IPR001248">
    <property type="entry name" value="Pur-cyt_permease"/>
</dbReference>
<accession>A0AAJ1CXB9</accession>
<protein>
    <submittedName>
        <fullName evidence="7">Allantoin permease</fullName>
    </submittedName>
</protein>
<keyword evidence="3 6" id="KW-0812">Transmembrane</keyword>
<proteinExistence type="inferred from homology"/>
<dbReference type="PANTHER" id="PTHR30618:SF6">
    <property type="entry name" value="NCS1 FAMILY NUCLEOBASE:CATION SYMPORTER-1"/>
    <property type="match status" value="1"/>
</dbReference>
<feature type="transmembrane region" description="Helical" evidence="6">
    <location>
        <begin position="460"/>
        <end position="476"/>
    </location>
</feature>
<evidence type="ECO:0000256" key="5">
    <source>
        <dbReference type="ARBA" id="ARBA00023136"/>
    </source>
</evidence>
<feature type="transmembrane region" description="Helical" evidence="6">
    <location>
        <begin position="434"/>
        <end position="454"/>
    </location>
</feature>
<comment type="subcellular location">
    <subcellularLocation>
        <location evidence="1">Membrane</location>
        <topology evidence="1">Multi-pass membrane protein</topology>
    </subcellularLocation>
</comment>
<evidence type="ECO:0000256" key="6">
    <source>
        <dbReference type="SAM" id="Phobius"/>
    </source>
</evidence>
<gene>
    <name evidence="7" type="ORF">NB703_000594</name>
</gene>
<dbReference type="Pfam" id="PF02133">
    <property type="entry name" value="Transp_cyt_pur"/>
    <property type="match status" value="1"/>
</dbReference>
<evidence type="ECO:0000313" key="7">
    <source>
        <dbReference type="EMBL" id="MCW0342501.1"/>
    </source>
</evidence>
<dbReference type="AlphaFoldDB" id="A0AAJ1CXB9"/>
<name>A0AAJ1CXB9_PANAN</name>